<comment type="caution">
    <text evidence="2">The sequence shown here is derived from an EMBL/GenBank/DDBJ whole genome shotgun (WGS) entry which is preliminary data.</text>
</comment>
<dbReference type="SUPFAM" id="SSF48613">
    <property type="entry name" value="Heme oxygenase-like"/>
    <property type="match status" value="1"/>
</dbReference>
<evidence type="ECO:0000313" key="3">
    <source>
        <dbReference type="Proteomes" id="UP000652761"/>
    </source>
</evidence>
<feature type="region of interest" description="Disordered" evidence="1">
    <location>
        <begin position="40"/>
        <end position="60"/>
    </location>
</feature>
<dbReference type="Proteomes" id="UP000652761">
    <property type="component" value="Unassembled WGS sequence"/>
</dbReference>
<sequence length="417" mass="47781">MRFLSSSPFLRDLLIPNPRQLAPSTSPLFLLFLLRSDASPPKRGLQRLSSSSSSGGGEGGSVANRLWIKSREESLPPIYSPFMVCLISGGLKMDTFRYEMAKDYAVDDDVKSAISELRKSVVRMHNSVLEVEGDKDYSEIATPSEMTKITAHTVVVMTPYMRLNAFLWKKTLQVLGHDINHHPYQKWINVYASLDFEVCVIKSSMLQIEELLDKISISFTEEELEVVENLYRQAVTLKFFYAQVVEQQTIFDLACTTVDFSTILTEIVISSALSNQPPAQMTPTEIRKFWDVFSSEYSKEYEKCVESIMFGEKAKTFDYEGLGKAMRQLSEFEKWANSRMVESRMLKGLNIHDVIRAGERLVLQDGCKQIFRTITSFREVRTIKILSCRWWVVLIHSAFLAGTRDGLTAYKVHHWRR</sequence>
<dbReference type="InterPro" id="IPR050967">
    <property type="entry name" value="Thiamine_Salvage_TenA"/>
</dbReference>
<dbReference type="PANTHER" id="PTHR43198:SF2">
    <property type="entry name" value="SI:CH1073-67J19.1-RELATED"/>
    <property type="match status" value="1"/>
</dbReference>
<dbReference type="GO" id="GO:0005829">
    <property type="term" value="C:cytosol"/>
    <property type="evidence" value="ECO:0007669"/>
    <property type="project" value="TreeGrafter"/>
</dbReference>
<dbReference type="Gene3D" id="1.20.910.10">
    <property type="entry name" value="Heme oxygenase-like"/>
    <property type="match status" value="1"/>
</dbReference>
<reference evidence="2" key="1">
    <citation type="submission" date="2017-07" db="EMBL/GenBank/DDBJ databases">
        <title>Taro Niue Genome Assembly and Annotation.</title>
        <authorList>
            <person name="Atibalentja N."/>
            <person name="Keating K."/>
            <person name="Fields C.J."/>
        </authorList>
    </citation>
    <scope>NUCLEOTIDE SEQUENCE</scope>
    <source>
        <strain evidence="2">Niue_2</strain>
        <tissue evidence="2">Leaf</tissue>
    </source>
</reference>
<dbReference type="EMBL" id="NMUH01001943">
    <property type="protein sequence ID" value="MQL96656.1"/>
    <property type="molecule type" value="Genomic_DNA"/>
</dbReference>
<name>A0A843VNS0_COLES</name>
<evidence type="ECO:0000313" key="2">
    <source>
        <dbReference type="EMBL" id="MQL96656.1"/>
    </source>
</evidence>
<dbReference type="PANTHER" id="PTHR43198">
    <property type="entry name" value="BIFUNCTIONAL TH2 PROTEIN"/>
    <property type="match status" value="1"/>
</dbReference>
<gene>
    <name evidence="2" type="ORF">Taro_029337</name>
</gene>
<dbReference type="AlphaFoldDB" id="A0A843VNS0"/>
<evidence type="ECO:0000256" key="1">
    <source>
        <dbReference type="SAM" id="MobiDB-lite"/>
    </source>
</evidence>
<proteinExistence type="predicted"/>
<dbReference type="InterPro" id="IPR016084">
    <property type="entry name" value="Haem_Oase-like_multi-hlx"/>
</dbReference>
<keyword evidence="3" id="KW-1185">Reference proteome</keyword>
<protein>
    <submittedName>
        <fullName evidence="2">Uncharacterized protein</fullName>
    </submittedName>
</protein>
<dbReference type="OrthoDB" id="1701082at2759"/>
<accession>A0A843VNS0</accession>
<organism evidence="2 3">
    <name type="scientific">Colocasia esculenta</name>
    <name type="common">Wild taro</name>
    <name type="synonym">Arum esculentum</name>
    <dbReference type="NCBI Taxonomy" id="4460"/>
    <lineage>
        <taxon>Eukaryota</taxon>
        <taxon>Viridiplantae</taxon>
        <taxon>Streptophyta</taxon>
        <taxon>Embryophyta</taxon>
        <taxon>Tracheophyta</taxon>
        <taxon>Spermatophyta</taxon>
        <taxon>Magnoliopsida</taxon>
        <taxon>Liliopsida</taxon>
        <taxon>Araceae</taxon>
        <taxon>Aroideae</taxon>
        <taxon>Colocasieae</taxon>
        <taxon>Colocasia</taxon>
    </lineage>
</organism>